<dbReference type="PANTHER" id="PTHR15827">
    <property type="entry name" value="CYCLIN-DEPENDENT KINASE 2-INTERACTING PROTEIN"/>
    <property type="match status" value="1"/>
</dbReference>
<dbReference type="InterPro" id="IPR023250">
    <property type="entry name" value="Cyclin-dep_Kinase_2_interact"/>
</dbReference>
<dbReference type="PANTHER" id="PTHR15827:SF2">
    <property type="entry name" value="CYCLIN-DEPENDENT KINASE 2-INTERACTING PROTEIN"/>
    <property type="match status" value="1"/>
</dbReference>
<dbReference type="EMBL" id="WNTK01000006">
    <property type="protein sequence ID" value="KAG9481871.1"/>
    <property type="molecule type" value="Genomic_DNA"/>
</dbReference>
<proteinExistence type="predicted"/>
<sequence length="247" mass="28159">MACHLISCRFLSQHAEQFLVATRRGAAFIPFLVVILEKQCSGEKSKITVTPKKAALTGSARKIKDNAADWHNLMLKWEKTNETAFSAASRIVNLKISVQSYEKMLIDDTVTAHENTGKDKEELEGLCLQLLELLEKMQQIQLKMEKLTSTFKGVCDLEAYQCSGENPRPILFHTWPTTLFYETSLKMSEMYKKEISLKAMIVGEIAHTSDQDLLMVYLSCWLYQPYVDNSIKVLLESMLLETGHRPM</sequence>
<reference evidence="2" key="1">
    <citation type="thesis" date="2020" institute="ProQuest LLC" country="789 East Eisenhower Parkway, Ann Arbor, MI, USA">
        <title>Comparative Genomics and Chromosome Evolution.</title>
        <authorList>
            <person name="Mudd A.B."/>
        </authorList>
    </citation>
    <scope>NUCLEOTIDE SEQUENCE</scope>
    <source>
        <strain evidence="2">HN-11 Male</strain>
        <tissue evidence="2">Kidney and liver</tissue>
    </source>
</reference>
<gene>
    <name evidence="2" type="ORF">GDO78_010873</name>
</gene>
<comment type="caution">
    <text evidence="2">The sequence shown here is derived from an EMBL/GenBank/DDBJ whole genome shotgun (WGS) entry which is preliminary data.</text>
</comment>
<feature type="coiled-coil region" evidence="1">
    <location>
        <begin position="120"/>
        <end position="150"/>
    </location>
</feature>
<keyword evidence="3" id="KW-1185">Reference proteome</keyword>
<evidence type="ECO:0000256" key="1">
    <source>
        <dbReference type="SAM" id="Coils"/>
    </source>
</evidence>
<evidence type="ECO:0000313" key="2">
    <source>
        <dbReference type="EMBL" id="KAG9481871.1"/>
    </source>
</evidence>
<name>A0A8J6F7A9_ELECQ</name>
<organism evidence="2 3">
    <name type="scientific">Eleutherodactylus coqui</name>
    <name type="common">Puerto Rican coqui</name>
    <dbReference type="NCBI Taxonomy" id="57060"/>
    <lineage>
        <taxon>Eukaryota</taxon>
        <taxon>Metazoa</taxon>
        <taxon>Chordata</taxon>
        <taxon>Craniata</taxon>
        <taxon>Vertebrata</taxon>
        <taxon>Euteleostomi</taxon>
        <taxon>Amphibia</taxon>
        <taxon>Batrachia</taxon>
        <taxon>Anura</taxon>
        <taxon>Neobatrachia</taxon>
        <taxon>Hyloidea</taxon>
        <taxon>Eleutherodactylidae</taxon>
        <taxon>Eleutherodactylinae</taxon>
        <taxon>Eleutherodactylus</taxon>
        <taxon>Eleutherodactylus</taxon>
    </lineage>
</organism>
<dbReference type="AlphaFoldDB" id="A0A8J6F7A9"/>
<dbReference type="OrthoDB" id="17066at2759"/>
<evidence type="ECO:0008006" key="4">
    <source>
        <dbReference type="Google" id="ProtNLM"/>
    </source>
</evidence>
<dbReference type="PRINTS" id="PR02040">
    <property type="entry name" value="CDK2IP"/>
</dbReference>
<protein>
    <recommendedName>
        <fullName evidence="4">Cyclin-dependent kinase 2-interacting protein</fullName>
    </recommendedName>
</protein>
<evidence type="ECO:0000313" key="3">
    <source>
        <dbReference type="Proteomes" id="UP000770717"/>
    </source>
</evidence>
<accession>A0A8J6F7A9</accession>
<keyword evidence="1" id="KW-0175">Coiled coil</keyword>
<dbReference type="Proteomes" id="UP000770717">
    <property type="component" value="Unassembled WGS sequence"/>
</dbReference>